<protein>
    <recommendedName>
        <fullName evidence="1">DUF1266 domain-containing protein</fullName>
    </recommendedName>
</protein>
<dbReference type="OrthoDB" id="8970044at2"/>
<evidence type="ECO:0000313" key="3">
    <source>
        <dbReference type="Proteomes" id="UP000030564"/>
    </source>
</evidence>
<dbReference type="EMBL" id="JSFK01000014">
    <property type="protein sequence ID" value="KHA72519.1"/>
    <property type="molecule type" value="Genomic_DNA"/>
</dbReference>
<evidence type="ECO:0000259" key="1">
    <source>
        <dbReference type="Pfam" id="PF06889"/>
    </source>
</evidence>
<dbReference type="AlphaFoldDB" id="A0A0A6DDA2"/>
<dbReference type="Pfam" id="PF06889">
    <property type="entry name" value="DUF1266"/>
    <property type="match status" value="1"/>
</dbReference>
<dbReference type="PATRIC" id="fig|587753.9.peg.1141"/>
<reference evidence="2 3" key="1">
    <citation type="submission" date="2014-10" db="EMBL/GenBank/DDBJ databases">
        <title>Draft genome sequence of Pseudomonas chlororaphis EA105.</title>
        <authorList>
            <person name="McCully L.M."/>
            <person name="Bitzer A.S."/>
            <person name="Spence C."/>
            <person name="Bais H."/>
            <person name="Silby M.W."/>
        </authorList>
    </citation>
    <scope>NUCLEOTIDE SEQUENCE [LARGE SCALE GENOMIC DNA]</scope>
    <source>
        <strain evidence="2 3">EA105</strain>
    </source>
</reference>
<comment type="caution">
    <text evidence="2">The sequence shown here is derived from an EMBL/GenBank/DDBJ whole genome shotgun (WGS) entry which is preliminary data.</text>
</comment>
<gene>
    <name evidence="2" type="ORF">NZ35_15210</name>
</gene>
<evidence type="ECO:0000313" key="2">
    <source>
        <dbReference type="EMBL" id="KHA72519.1"/>
    </source>
</evidence>
<organism evidence="2 3">
    <name type="scientific">Pseudomonas chlororaphis</name>
    <dbReference type="NCBI Taxonomy" id="587753"/>
    <lineage>
        <taxon>Bacteria</taxon>
        <taxon>Pseudomonadati</taxon>
        <taxon>Pseudomonadota</taxon>
        <taxon>Gammaproteobacteria</taxon>
        <taxon>Pseudomonadales</taxon>
        <taxon>Pseudomonadaceae</taxon>
        <taxon>Pseudomonas</taxon>
    </lineage>
</organism>
<dbReference type="Proteomes" id="UP000030564">
    <property type="component" value="Unassembled WGS sequence"/>
</dbReference>
<sequence length="231" mass="26496">MDEIQQRWLCALSAPMAAINTGASYDDPAFCDDRYIDLKDSWGIDDRGQLFDMLERMTDDGHAKHLSAAYLAWQRCLPSQWQALLDDLSPRERILHEFASRTFGSCGPGGILSWDYGRMGFLLRCAVRNQWVDLDESNWLHSRLALRAQFHYGSWMAYFDGFVVGRTFWSCLSASDDELARELDRQGANALNVRIARGLAENIPQFLADLPWHMEIDLPPRPASLKEFDWS</sequence>
<dbReference type="InterPro" id="IPR009677">
    <property type="entry name" value="DUF1266"/>
</dbReference>
<proteinExistence type="predicted"/>
<feature type="domain" description="DUF1266" evidence="1">
    <location>
        <begin position="38"/>
        <end position="212"/>
    </location>
</feature>
<accession>A0A0A6DDA2</accession>
<name>A0A0A6DDA2_9PSED</name>